<name>A0A5E7QF25_PSEFL</name>
<dbReference type="GO" id="GO:0003824">
    <property type="term" value="F:catalytic activity"/>
    <property type="evidence" value="ECO:0007669"/>
    <property type="project" value="InterPro"/>
</dbReference>
<evidence type="ECO:0000313" key="3">
    <source>
        <dbReference type="Proteomes" id="UP000375525"/>
    </source>
</evidence>
<organism evidence="2 3">
    <name type="scientific">Pseudomonas fluorescens</name>
    <dbReference type="NCBI Taxonomy" id="294"/>
    <lineage>
        <taxon>Bacteria</taxon>
        <taxon>Pseudomonadati</taxon>
        <taxon>Pseudomonadota</taxon>
        <taxon>Gammaproteobacteria</taxon>
        <taxon>Pseudomonadales</taxon>
        <taxon>Pseudomonadaceae</taxon>
        <taxon>Pseudomonas</taxon>
    </lineage>
</organism>
<reference evidence="2 3" key="1">
    <citation type="submission" date="2019-09" db="EMBL/GenBank/DDBJ databases">
        <authorList>
            <person name="Chandra G."/>
            <person name="Truman W A."/>
        </authorList>
    </citation>
    <scope>NUCLEOTIDE SEQUENCE [LARGE SCALE GENOMIC DNA]</scope>
    <source>
        <strain evidence="2">PS880</strain>
    </source>
</reference>
<dbReference type="GO" id="GO:0006304">
    <property type="term" value="P:DNA modification"/>
    <property type="evidence" value="ECO:0007669"/>
    <property type="project" value="InterPro"/>
</dbReference>
<dbReference type="Pfam" id="PF08463">
    <property type="entry name" value="EcoEI_R_C"/>
    <property type="match status" value="1"/>
</dbReference>
<proteinExistence type="predicted"/>
<protein>
    <recommendedName>
        <fullName evidence="1">EcoEI R protein C-terminal domain-containing protein</fullName>
    </recommendedName>
</protein>
<dbReference type="InterPro" id="IPR013670">
    <property type="entry name" value="EcoEI_R_C_dom"/>
</dbReference>
<dbReference type="EMBL" id="CABVIH010000053">
    <property type="protein sequence ID" value="VVP60319.1"/>
    <property type="molecule type" value="Genomic_DNA"/>
</dbReference>
<dbReference type="GO" id="GO:0003677">
    <property type="term" value="F:DNA binding"/>
    <property type="evidence" value="ECO:0007669"/>
    <property type="project" value="InterPro"/>
</dbReference>
<accession>A0A5E7QF25</accession>
<evidence type="ECO:0000313" key="2">
    <source>
        <dbReference type="EMBL" id="VVP60319.1"/>
    </source>
</evidence>
<dbReference type="AlphaFoldDB" id="A0A5E7QF25"/>
<gene>
    <name evidence="2" type="ORF">PS880_06135</name>
</gene>
<feature type="domain" description="EcoEI R protein C-terminal" evidence="1">
    <location>
        <begin position="13"/>
        <end position="67"/>
    </location>
</feature>
<evidence type="ECO:0000259" key="1">
    <source>
        <dbReference type="Pfam" id="PF08463"/>
    </source>
</evidence>
<dbReference type="Proteomes" id="UP000375525">
    <property type="component" value="Unassembled WGS sequence"/>
</dbReference>
<sequence>MIHHQMHQPRTIHQIEFGNLVIQHLTEHGVMSAALLYQSPFTDITPSGPDGLFEPKQVDELFTALSKIEASAWVA</sequence>